<evidence type="ECO:0000259" key="3">
    <source>
        <dbReference type="Pfam" id="PF08212"/>
    </source>
</evidence>
<dbReference type="PIRSF" id="PIRSF036893">
    <property type="entry name" value="Lipocalin_ApoD"/>
    <property type="match status" value="1"/>
</dbReference>
<dbReference type="InterPro" id="IPR047202">
    <property type="entry name" value="Lipocalin_Blc-like_dom"/>
</dbReference>
<dbReference type="PANTHER" id="PTHR10612:SF34">
    <property type="entry name" value="APOLIPOPROTEIN D"/>
    <property type="match status" value="1"/>
</dbReference>
<keyword evidence="2" id="KW-0472">Membrane</keyword>
<dbReference type="PRINTS" id="PR01171">
    <property type="entry name" value="BCTLIPOCALIN"/>
</dbReference>
<dbReference type="InterPro" id="IPR002446">
    <property type="entry name" value="Lipocalin_bac"/>
</dbReference>
<dbReference type="PRINTS" id="PR00179">
    <property type="entry name" value="LIPOCALIN"/>
</dbReference>
<dbReference type="Proteomes" id="UP001156660">
    <property type="component" value="Unassembled WGS sequence"/>
</dbReference>
<proteinExistence type="inferred from homology"/>
<keyword evidence="2" id="KW-0998">Cell outer membrane</keyword>
<feature type="domain" description="Lipocalin/cytosolic fatty-acid binding" evidence="3">
    <location>
        <begin position="42"/>
        <end position="182"/>
    </location>
</feature>
<dbReference type="InterPro" id="IPR012674">
    <property type="entry name" value="Calycin"/>
</dbReference>
<dbReference type="CDD" id="cd19438">
    <property type="entry name" value="lipocalin_Blc-like"/>
    <property type="match status" value="1"/>
</dbReference>
<comment type="function">
    <text evidence="2">Involved in the storage or transport of lipids necessary for membrane maintenance under stressful conditions. Displays a binding preference for lysophospholipids.</text>
</comment>
<evidence type="ECO:0000256" key="1">
    <source>
        <dbReference type="ARBA" id="ARBA00006889"/>
    </source>
</evidence>
<dbReference type="InterPro" id="IPR022271">
    <property type="entry name" value="Lipocalin_ApoD"/>
</dbReference>
<protein>
    <recommendedName>
        <fullName evidence="2">Outer membrane lipoprotein Blc</fullName>
    </recommendedName>
</protein>
<dbReference type="SUPFAM" id="SSF50814">
    <property type="entry name" value="Lipocalins"/>
    <property type="match status" value="1"/>
</dbReference>
<comment type="subunit">
    <text evidence="2">Homodimer.</text>
</comment>
<reference evidence="5" key="1">
    <citation type="journal article" date="2019" name="Int. J. Syst. Evol. Microbiol.">
        <title>The Global Catalogue of Microorganisms (GCM) 10K type strain sequencing project: providing services to taxonomists for standard genome sequencing and annotation.</title>
        <authorList>
            <consortium name="The Broad Institute Genomics Platform"/>
            <consortium name="The Broad Institute Genome Sequencing Center for Infectious Disease"/>
            <person name="Wu L."/>
            <person name="Ma J."/>
        </authorList>
    </citation>
    <scope>NUCLEOTIDE SEQUENCE [LARGE SCALE GENOMIC DNA]</scope>
    <source>
        <strain evidence="5">NBRC 105001</strain>
    </source>
</reference>
<organism evidence="4 5">
    <name type="scientific">Aliivibrio sifiae</name>
    <dbReference type="NCBI Taxonomy" id="566293"/>
    <lineage>
        <taxon>Bacteria</taxon>
        <taxon>Pseudomonadati</taxon>
        <taxon>Pseudomonadota</taxon>
        <taxon>Gammaproteobacteria</taxon>
        <taxon>Vibrionales</taxon>
        <taxon>Vibrionaceae</taxon>
        <taxon>Aliivibrio</taxon>
    </lineage>
</organism>
<keyword evidence="5" id="KW-1185">Reference proteome</keyword>
<comment type="similarity">
    <text evidence="1 2">Belongs to the calycin superfamily. Lipocalin family.</text>
</comment>
<evidence type="ECO:0000313" key="5">
    <source>
        <dbReference type="Proteomes" id="UP001156660"/>
    </source>
</evidence>
<gene>
    <name evidence="4" type="primary">blc</name>
    <name evidence="4" type="ORF">GCM10007855_02430</name>
</gene>
<dbReference type="InterPro" id="IPR000566">
    <property type="entry name" value="Lipocln_cytosolic_FA-bd_dom"/>
</dbReference>
<dbReference type="InterPro" id="IPR022272">
    <property type="entry name" value="Lipocalin_CS"/>
</dbReference>
<dbReference type="Gene3D" id="2.40.128.20">
    <property type="match status" value="1"/>
</dbReference>
<accession>A0ABQ6AH51</accession>
<comment type="caution">
    <text evidence="4">The sequence shown here is derived from an EMBL/GenBank/DDBJ whole genome shotgun (WGS) entry which is preliminary data.</text>
</comment>
<dbReference type="PROSITE" id="PS00213">
    <property type="entry name" value="LIPOCALIN"/>
    <property type="match status" value="1"/>
</dbReference>
<dbReference type="EMBL" id="BSOU01000001">
    <property type="protein sequence ID" value="GLR73370.1"/>
    <property type="molecule type" value="Genomic_DNA"/>
</dbReference>
<keyword evidence="2" id="KW-0449">Lipoprotein</keyword>
<comment type="subcellular location">
    <subcellularLocation>
        <location evidence="2">Cell outer membrane</location>
    </subcellularLocation>
</comment>
<evidence type="ECO:0000256" key="2">
    <source>
        <dbReference type="PIRNR" id="PIRNR036893"/>
    </source>
</evidence>
<evidence type="ECO:0000313" key="4">
    <source>
        <dbReference type="EMBL" id="GLR73370.1"/>
    </source>
</evidence>
<keyword evidence="2" id="KW-0446">Lipid-binding</keyword>
<sequence>MELTMITMIKKITKFGVIGATLMMLSGCLGMPKDVQPISGFELNRYLGEWYEIARLDHSFERGLSQVSATYSVNDDGSVKVINKGFSAEDNEWSEALGKAKFVNQPDEGYLKVSFFGPFYGSYVIFELDKENYEYAFVSGPDLDYLWLLSRTKDVDQEVIERFVSTAQSLGFKTNELIFVEQ</sequence>
<dbReference type="Pfam" id="PF08212">
    <property type="entry name" value="Lipocalin_2"/>
    <property type="match status" value="1"/>
</dbReference>
<dbReference type="PANTHER" id="PTHR10612">
    <property type="entry name" value="APOLIPOPROTEIN D"/>
    <property type="match status" value="1"/>
</dbReference>
<name>A0ABQ6AH51_9GAMM</name>